<dbReference type="GO" id="GO:0016787">
    <property type="term" value="F:hydrolase activity"/>
    <property type="evidence" value="ECO:0007669"/>
    <property type="project" value="UniProtKB-KW"/>
</dbReference>
<dbReference type="KEGG" id="manq:L1994_09235"/>
<evidence type="ECO:0000313" key="2">
    <source>
        <dbReference type="EMBL" id="WFN36318.1"/>
    </source>
</evidence>
<keyword evidence="2" id="KW-0378">Hydrolase</keyword>
<dbReference type="InterPro" id="IPR029058">
    <property type="entry name" value="AB_hydrolase_fold"/>
</dbReference>
<dbReference type="PANTHER" id="PTHR43433">
    <property type="entry name" value="HYDROLASE, ALPHA/BETA FOLD FAMILY PROTEIN"/>
    <property type="match status" value="1"/>
</dbReference>
<organism evidence="2 3">
    <name type="scientific">Methanomicrobium antiquum</name>
    <dbReference type="NCBI Taxonomy" id="487686"/>
    <lineage>
        <taxon>Archaea</taxon>
        <taxon>Methanobacteriati</taxon>
        <taxon>Methanobacteriota</taxon>
        <taxon>Stenosarchaea group</taxon>
        <taxon>Methanomicrobia</taxon>
        <taxon>Methanomicrobiales</taxon>
        <taxon>Methanomicrobiaceae</taxon>
        <taxon>Methanomicrobium</taxon>
    </lineage>
</organism>
<dbReference type="Pfam" id="PF00561">
    <property type="entry name" value="Abhydrolase_1"/>
    <property type="match status" value="1"/>
</dbReference>
<keyword evidence="3" id="KW-1185">Reference proteome</keyword>
<gene>
    <name evidence="2" type="ORF">L1994_09235</name>
</gene>
<dbReference type="Gene3D" id="3.40.50.1820">
    <property type="entry name" value="alpha/beta hydrolase"/>
    <property type="match status" value="1"/>
</dbReference>
<accession>A0AAF0FKS2</accession>
<name>A0AAF0FKS2_9EURY</name>
<feature type="domain" description="AB hydrolase-1" evidence="1">
    <location>
        <begin position="67"/>
        <end position="165"/>
    </location>
</feature>
<dbReference type="InterPro" id="IPR000073">
    <property type="entry name" value="AB_hydrolase_1"/>
</dbReference>
<dbReference type="InterPro" id="IPR050471">
    <property type="entry name" value="AB_hydrolase"/>
</dbReference>
<dbReference type="PANTHER" id="PTHR43433:SF5">
    <property type="entry name" value="AB HYDROLASE-1 DOMAIN-CONTAINING PROTEIN"/>
    <property type="match status" value="1"/>
</dbReference>
<evidence type="ECO:0000313" key="3">
    <source>
        <dbReference type="Proteomes" id="UP001218895"/>
    </source>
</evidence>
<reference evidence="2" key="1">
    <citation type="submission" date="2022-01" db="EMBL/GenBank/DDBJ databases">
        <title>Complete genome of Methanomicrobium antiquum DSM 21220.</title>
        <authorList>
            <person name="Chen S.-C."/>
            <person name="You Y.-T."/>
            <person name="Zhou Y.-Z."/>
            <person name="Lai M.-C."/>
        </authorList>
    </citation>
    <scope>NUCLEOTIDE SEQUENCE</scope>
    <source>
        <strain evidence="2">DSM 21220</strain>
    </source>
</reference>
<dbReference type="SUPFAM" id="SSF53474">
    <property type="entry name" value="alpha/beta-Hydrolases"/>
    <property type="match status" value="1"/>
</dbReference>
<dbReference type="AlphaFoldDB" id="A0AAF0FKS2"/>
<protein>
    <submittedName>
        <fullName evidence="2">Alpha/beta hydrolase</fullName>
    </submittedName>
</protein>
<proteinExistence type="predicted"/>
<evidence type="ECO:0000259" key="1">
    <source>
        <dbReference type="Pfam" id="PF00561"/>
    </source>
</evidence>
<dbReference type="Proteomes" id="UP001218895">
    <property type="component" value="Chromosome"/>
</dbReference>
<dbReference type="GeneID" id="79950579"/>
<dbReference type="RefSeq" id="WP_278099156.1">
    <property type="nucleotide sequence ID" value="NZ_CP091092.1"/>
</dbReference>
<dbReference type="EMBL" id="CP091092">
    <property type="protein sequence ID" value="WFN36318.1"/>
    <property type="molecule type" value="Genomic_DNA"/>
</dbReference>
<sequence length="279" mass="30632">MLVLVFSVFAGGCTSESESELPVQTISQTPMSEISIISYEKTPVSYLDLSYNVSLAYREFGKPDSEPLLMIIGFGGTMDSWNTTFISLLSENYHVYIYDHRDMGESSKTLSNFTIYDLSDDAANLITGLGYDSMNTYSVSMGSTVAQQLLISHPEKVRKAVLSSATYSVLIPKTEVLHGLIEDALTNPDSSEGVVKEAVANLGYPGCYDNLSSIKNDIMLITGTEDIITPQSVAVLIADRINGSWLVRFKGIPHMGSSYAPYEYAEITKIFLEMNETPT</sequence>